<dbReference type="Proteomes" id="UP000437970">
    <property type="component" value="Unassembled WGS sequence"/>
</dbReference>
<reference evidence="3 4" key="1">
    <citation type="submission" date="2019-10" db="EMBL/GenBank/DDBJ databases">
        <title>Evaluation of single-gene subtyping targets for Pseudomonas.</title>
        <authorList>
            <person name="Reichler S.J."/>
            <person name="Orsi R.H."/>
            <person name="Wiedmann M."/>
            <person name="Martin N.H."/>
            <person name="Murphy S.I."/>
        </authorList>
    </citation>
    <scope>NUCLEOTIDE SEQUENCE [LARGE SCALE GENOMIC DNA]</scope>
    <source>
        <strain evidence="3 4">FSL R10-1984</strain>
    </source>
</reference>
<protein>
    <recommendedName>
        <fullName evidence="2">Phage tail fibre protein N-terminal domain-containing protein</fullName>
    </recommendedName>
</protein>
<feature type="region of interest" description="Disordered" evidence="1">
    <location>
        <begin position="551"/>
        <end position="570"/>
    </location>
</feature>
<evidence type="ECO:0000313" key="4">
    <source>
        <dbReference type="Proteomes" id="UP000437970"/>
    </source>
</evidence>
<dbReference type="EMBL" id="WIVW01000090">
    <property type="protein sequence ID" value="MQU29610.1"/>
    <property type="molecule type" value="Genomic_DNA"/>
</dbReference>
<dbReference type="InterPro" id="IPR051934">
    <property type="entry name" value="Phage_Tail_Fiber_Structural"/>
</dbReference>
<organism evidence="3 4">
    <name type="scientific">Pseudomonas helleri</name>
    <dbReference type="NCBI Taxonomy" id="1608996"/>
    <lineage>
        <taxon>Bacteria</taxon>
        <taxon>Pseudomonadati</taxon>
        <taxon>Pseudomonadota</taxon>
        <taxon>Gammaproteobacteria</taxon>
        <taxon>Pseudomonadales</taxon>
        <taxon>Pseudomonadaceae</taxon>
        <taxon>Pseudomonas</taxon>
    </lineage>
</organism>
<evidence type="ECO:0000256" key="1">
    <source>
        <dbReference type="SAM" id="MobiDB-lite"/>
    </source>
</evidence>
<dbReference type="PANTHER" id="PTHR35191:SF1">
    <property type="entry name" value="PROPHAGE SIDE TAIL FIBER PROTEIN HOMOLOG STFQ-RELATED"/>
    <property type="match status" value="1"/>
</dbReference>
<feature type="domain" description="Phage tail fibre protein N-terminal" evidence="2">
    <location>
        <begin position="6"/>
        <end position="153"/>
    </location>
</feature>
<comment type="caution">
    <text evidence="3">The sequence shown here is derived from an EMBL/GenBank/DDBJ whole genome shotgun (WGS) entry which is preliminary data.</text>
</comment>
<sequence>MIDQSSQFMAILTAVGEAKQANAAALGLPWTFTQMGVGDANGADPQPSRTQTKLINERRRAPLNQIKVDPKNTNVIIAEQVIPENVGGWWIREIGLYDVDGDLVAVANCAPSFKPLLEQGTGKTQVVRINFIVTSAANVTLKIDPSVVLATRQYVDDRIIEVLPPTRTPGSYTKVLIDKRGVVIEGSNPDTLAENGIKDAYTKTQTNEALALKAPINSPALTGLPTGPTAPSDSNTQQLANTAFVQAAIRAVIAGAPGALDTLKELAQALGGDPNFANTIINALAGKADKATTLGGYGIADAYTRTYMDELLNLKINRDFVSDMGLASDNPLVPYMRQISTGRNIVLSVAGHGHNFMDLGGKPSTLSGYGITDGYTKAEVNARVELCPLRDNITDVGLVNGEANKPYFRLEKDRSILNLAVADHKHTFSALTEKPTSVAGFGIQDVYTKSQLDELIKFRLARDQITAAGLVAGNPALPYFRDEATDGLIYLGLRDHSHPDMLVTLNAKVYADGITTLEWSVTIKTCPTCGTKIPMILFAWWPKQRCRETRELPGCQGGGSAGTPDRSGNG</sequence>
<gene>
    <name evidence="3" type="ORF">GHO29_24475</name>
</gene>
<evidence type="ECO:0000313" key="3">
    <source>
        <dbReference type="EMBL" id="MQU29610.1"/>
    </source>
</evidence>
<dbReference type="RefSeq" id="WP_153383181.1">
    <property type="nucleotide sequence ID" value="NZ_WIVW01000090.1"/>
</dbReference>
<name>A0A7X1Y572_9PSED</name>
<dbReference type="InterPro" id="IPR022225">
    <property type="entry name" value="Phage_tail_fibre_N"/>
</dbReference>
<dbReference type="Pfam" id="PF12571">
    <property type="entry name" value="Phage_tail_fib"/>
    <property type="match status" value="1"/>
</dbReference>
<evidence type="ECO:0000259" key="2">
    <source>
        <dbReference type="Pfam" id="PF12571"/>
    </source>
</evidence>
<dbReference type="AlphaFoldDB" id="A0A7X1Y572"/>
<accession>A0A7X1Y572</accession>
<proteinExistence type="predicted"/>
<dbReference type="PANTHER" id="PTHR35191">
    <property type="entry name" value="PROPHAGE SIDE TAIL FIBER PROTEIN HOMOLOG STFQ-RELATED"/>
    <property type="match status" value="1"/>
</dbReference>